<proteinExistence type="predicted"/>
<reference evidence="1" key="2">
    <citation type="submission" date="2025-08" db="UniProtKB">
        <authorList>
            <consortium name="Ensembl"/>
        </authorList>
    </citation>
    <scope>IDENTIFICATION</scope>
</reference>
<protein>
    <submittedName>
        <fullName evidence="1">Uncharacterized protein</fullName>
    </submittedName>
</protein>
<dbReference type="Proteomes" id="UP001501920">
    <property type="component" value="Chromosome 10"/>
</dbReference>
<evidence type="ECO:0000313" key="1">
    <source>
        <dbReference type="Ensembl" id="ENSPNAP00000010194.2"/>
    </source>
</evidence>
<reference evidence="1" key="3">
    <citation type="submission" date="2025-09" db="UniProtKB">
        <authorList>
            <consortium name="Ensembl"/>
        </authorList>
    </citation>
    <scope>IDENTIFICATION</scope>
</reference>
<sequence length="99" mass="11062">MYYNNSQSICPKLSHLLLLFPSVKRRAHFSGITLVTGEKQTECYNDDAKQKVSFFSQILSFSLSSSPNVCRADSVFWRAPAGPELALCGCVWVLNSKRA</sequence>
<keyword evidence="2" id="KW-1185">Reference proteome</keyword>
<organism evidence="1 2">
    <name type="scientific">Pygocentrus nattereri</name>
    <name type="common">Red-bellied piranha</name>
    <dbReference type="NCBI Taxonomy" id="42514"/>
    <lineage>
        <taxon>Eukaryota</taxon>
        <taxon>Metazoa</taxon>
        <taxon>Chordata</taxon>
        <taxon>Craniata</taxon>
        <taxon>Vertebrata</taxon>
        <taxon>Euteleostomi</taxon>
        <taxon>Actinopterygii</taxon>
        <taxon>Neopterygii</taxon>
        <taxon>Teleostei</taxon>
        <taxon>Ostariophysi</taxon>
        <taxon>Characiformes</taxon>
        <taxon>Characoidei</taxon>
        <taxon>Pygocentrus</taxon>
    </lineage>
</organism>
<dbReference type="Ensembl" id="ENSPNAT00000035626.2">
    <property type="protein sequence ID" value="ENSPNAP00000010194.2"/>
    <property type="gene ID" value="ENSPNAG00000015709.2"/>
</dbReference>
<dbReference type="AlphaFoldDB" id="A0A3B4CI71"/>
<name>A0A3B4CI71_PYGNA</name>
<accession>A0A3B4CI71</accession>
<reference evidence="1 2" key="1">
    <citation type="submission" date="2020-10" db="EMBL/GenBank/DDBJ databases">
        <title>Pygocentrus nattereri (red-bellied piranha) genome, fPygNat1, primary haplotype.</title>
        <authorList>
            <person name="Myers G."/>
            <person name="Meyer A."/>
            <person name="Karagic N."/>
            <person name="Pippel M."/>
            <person name="Winkler S."/>
            <person name="Tracey A."/>
            <person name="Wood J."/>
            <person name="Formenti G."/>
            <person name="Howe K."/>
            <person name="Fedrigo O."/>
            <person name="Jarvis E.D."/>
        </authorList>
    </citation>
    <scope>NUCLEOTIDE SEQUENCE [LARGE SCALE GENOMIC DNA]</scope>
</reference>
<evidence type="ECO:0000313" key="2">
    <source>
        <dbReference type="Proteomes" id="UP001501920"/>
    </source>
</evidence>